<organism evidence="3 4">
    <name type="scientific">Saccharothrix australiensis</name>
    <dbReference type="NCBI Taxonomy" id="2072"/>
    <lineage>
        <taxon>Bacteria</taxon>
        <taxon>Bacillati</taxon>
        <taxon>Actinomycetota</taxon>
        <taxon>Actinomycetes</taxon>
        <taxon>Pseudonocardiales</taxon>
        <taxon>Pseudonocardiaceae</taxon>
        <taxon>Saccharothrix</taxon>
    </lineage>
</organism>
<dbReference type="RefSeq" id="WP_121009482.1">
    <property type="nucleotide sequence ID" value="NZ_RBXO01000001.1"/>
</dbReference>
<keyword evidence="4" id="KW-1185">Reference proteome</keyword>
<feature type="region of interest" description="Disordered" evidence="1">
    <location>
        <begin position="543"/>
        <end position="567"/>
    </location>
</feature>
<evidence type="ECO:0000256" key="2">
    <source>
        <dbReference type="SAM" id="SignalP"/>
    </source>
</evidence>
<dbReference type="Gene3D" id="3.60.21.10">
    <property type="match status" value="1"/>
</dbReference>
<feature type="chain" id="PRO_5019777257" evidence="2">
    <location>
        <begin position="32"/>
        <end position="567"/>
    </location>
</feature>
<accession>A0A495WCR7</accession>
<name>A0A495WCR7_9PSEU</name>
<comment type="caution">
    <text evidence="3">The sequence shown here is derived from an EMBL/GenBank/DDBJ whole genome shotgun (WGS) entry which is preliminary data.</text>
</comment>
<protein>
    <submittedName>
        <fullName evidence="3">Metallophosphoesterase (TIGR03767 family)</fullName>
    </submittedName>
</protein>
<keyword evidence="2" id="KW-0732">Signal</keyword>
<evidence type="ECO:0000313" key="3">
    <source>
        <dbReference type="EMBL" id="RKT57608.1"/>
    </source>
</evidence>
<dbReference type="OrthoDB" id="8132905at2"/>
<dbReference type="PROSITE" id="PS51318">
    <property type="entry name" value="TAT"/>
    <property type="match status" value="1"/>
</dbReference>
<feature type="signal peptide" evidence="2">
    <location>
        <begin position="1"/>
        <end position="31"/>
    </location>
</feature>
<dbReference type="InterPro" id="IPR006311">
    <property type="entry name" value="TAT_signal"/>
</dbReference>
<reference evidence="3 4" key="1">
    <citation type="submission" date="2018-10" db="EMBL/GenBank/DDBJ databases">
        <title>Sequencing the genomes of 1000 actinobacteria strains.</title>
        <authorList>
            <person name="Klenk H.-P."/>
        </authorList>
    </citation>
    <scope>NUCLEOTIDE SEQUENCE [LARGE SCALE GENOMIC DNA]</scope>
    <source>
        <strain evidence="3 4">DSM 43800</strain>
    </source>
</reference>
<dbReference type="Proteomes" id="UP000282084">
    <property type="component" value="Unassembled WGS sequence"/>
</dbReference>
<dbReference type="NCBIfam" id="TIGR03767">
    <property type="entry name" value="P_acnes_RR"/>
    <property type="match status" value="1"/>
</dbReference>
<dbReference type="InterPro" id="IPR022506">
    <property type="entry name" value="Metallophosphoesterase_PPA1498"/>
</dbReference>
<evidence type="ECO:0000256" key="1">
    <source>
        <dbReference type="SAM" id="MobiDB-lite"/>
    </source>
</evidence>
<gene>
    <name evidence="3" type="ORF">C8E97_6330</name>
</gene>
<dbReference type="EMBL" id="RBXO01000001">
    <property type="protein sequence ID" value="RKT57608.1"/>
    <property type="molecule type" value="Genomic_DNA"/>
</dbReference>
<evidence type="ECO:0000313" key="4">
    <source>
        <dbReference type="Proteomes" id="UP000282084"/>
    </source>
</evidence>
<proteinExistence type="predicted"/>
<dbReference type="InterPro" id="IPR029052">
    <property type="entry name" value="Metallo-depent_PP-like"/>
</dbReference>
<dbReference type="AlphaFoldDB" id="A0A495WCR7"/>
<dbReference type="SUPFAM" id="SSF56300">
    <property type="entry name" value="Metallo-dependent phosphatases"/>
    <property type="match status" value="1"/>
</dbReference>
<sequence length="567" mass="60903">MVGISRRRFFQAAGAAGAVALWGGGGSPAFAAGTGTTLDGAAVPLGGTGYRRLTAGPGWPLVVRGDLAPPAASRVDHRRPLACFVQFTDMHMVDAQSPARFEYTHPLLGGGAFRAHETLAQHTSAALVRKVNALPGGPFTGRPIDFMMTTGDNTDNHEQVELDWFLTVLNGGRITANTGDPSRYEGVQNSGVPIYWNPDGTATDDYRAKGFPRLPGLLDAAIRPFDSPGLRIPWYCTFGNHDDSVVGTLPDGIPFIDALYTGRTKVMGFPGPDAARVARAMADPAQAADAAAVLAAGRGFARTVTPDARRRPFTTAEFVRAHLDPRNTGPGPVGHGFTPDNADGVDVFYTFRIAPGVTGISLDTTTTAGAADGSIGLHQYLWLEKVLRRNSSRYYDVFGKRQAQSVTDELFILFSHHTSRTMGNVLPDRRRPLDPRLDGNALVALLQRFPNVVAWVNGHTHENRIVPHGTGDRGFWEINTAAHVDHPQHARVIELADNGDGTLSLFTTLVEGDAPYSVDYDDRTPRGLASLAREFAFNDPHADANAVGAPTDRNTELLVPGHSPLRT</sequence>